<dbReference type="Pfam" id="PF06880">
    <property type="entry name" value="DUF1262"/>
    <property type="match status" value="1"/>
</dbReference>
<accession>A0A843XGY4</accession>
<name>A0A843XGY4_COLES</name>
<protein>
    <submittedName>
        <fullName evidence="2">Uncharacterized protein</fullName>
    </submittedName>
</protein>
<dbReference type="AlphaFoldDB" id="A0A843XGY4"/>
<evidence type="ECO:0000313" key="2">
    <source>
        <dbReference type="EMBL" id="MQM18470.1"/>
    </source>
</evidence>
<feature type="region of interest" description="Disordered" evidence="1">
    <location>
        <begin position="1"/>
        <end position="38"/>
    </location>
</feature>
<dbReference type="EMBL" id="NMUH01008217">
    <property type="protein sequence ID" value="MQM18470.1"/>
    <property type="molecule type" value="Genomic_DNA"/>
</dbReference>
<dbReference type="PANTHER" id="PTHR31050:SF15">
    <property type="entry name" value="OS08G0413200 PROTEIN"/>
    <property type="match status" value="1"/>
</dbReference>
<gene>
    <name evidence="2" type="ORF">Taro_051462</name>
</gene>
<evidence type="ECO:0000256" key="1">
    <source>
        <dbReference type="SAM" id="MobiDB-lite"/>
    </source>
</evidence>
<comment type="caution">
    <text evidence="2">The sequence shown here is derived from an EMBL/GenBank/DDBJ whole genome shotgun (WGS) entry which is preliminary data.</text>
</comment>
<dbReference type="PANTHER" id="PTHR31050">
    <property type="entry name" value="OS08G0413200 PROTEIN"/>
    <property type="match status" value="1"/>
</dbReference>
<keyword evidence="3" id="KW-1185">Reference proteome</keyword>
<feature type="compositionally biased region" description="Basic and acidic residues" evidence="1">
    <location>
        <begin position="1"/>
        <end position="16"/>
    </location>
</feature>
<dbReference type="InterPro" id="IPR010683">
    <property type="entry name" value="DUF1262"/>
</dbReference>
<sequence>MCEQRERERSCREMYRTRPSSLYRASPGAATEPPPEGPHSGYLVYQDEEYEAGATCCWGLCKDPYLISLPFPQNRLLTVEYTVYTGTAVIVYQHQVFFFPVPGYPLSCNRYYVVRAQGKHAGNVCACSREEDKRNCCFCSCVKDVKPRPFDHGDIYQQVEVVPYRGCGTGFYAKAVAPDGFPPEFLRRKGWRIFTSQSGSLKADLGTASGVDGALRALILDINFAISSPRSPAVIVGKWYCPFVFLKEDRPPKEQMKEFVFYEVTLEQFWEAVHTCENTTGKLEGTVKVSAGVRRESALLRGGEPVSEELPVADGWEWFRPARAAGVGVGLSTGVVERMRWEQGRRGWEAGEGAVERVEEYRGGGWGRFGCYVLVERYAVRSMDGSTVLAYDFRHVGKVITKWE</sequence>
<reference evidence="2" key="1">
    <citation type="submission" date="2017-07" db="EMBL/GenBank/DDBJ databases">
        <title>Taro Niue Genome Assembly and Annotation.</title>
        <authorList>
            <person name="Atibalentja N."/>
            <person name="Keating K."/>
            <person name="Fields C.J."/>
        </authorList>
    </citation>
    <scope>NUCLEOTIDE SEQUENCE</scope>
    <source>
        <strain evidence="2">Niue_2</strain>
        <tissue evidence="2">Leaf</tissue>
    </source>
</reference>
<organism evidence="2 3">
    <name type="scientific">Colocasia esculenta</name>
    <name type="common">Wild taro</name>
    <name type="synonym">Arum esculentum</name>
    <dbReference type="NCBI Taxonomy" id="4460"/>
    <lineage>
        <taxon>Eukaryota</taxon>
        <taxon>Viridiplantae</taxon>
        <taxon>Streptophyta</taxon>
        <taxon>Embryophyta</taxon>
        <taxon>Tracheophyta</taxon>
        <taxon>Spermatophyta</taxon>
        <taxon>Magnoliopsida</taxon>
        <taxon>Liliopsida</taxon>
        <taxon>Araceae</taxon>
        <taxon>Aroideae</taxon>
        <taxon>Colocasieae</taxon>
        <taxon>Colocasia</taxon>
    </lineage>
</organism>
<dbReference type="OrthoDB" id="741151at2759"/>
<dbReference type="Proteomes" id="UP000652761">
    <property type="component" value="Unassembled WGS sequence"/>
</dbReference>
<evidence type="ECO:0000313" key="3">
    <source>
        <dbReference type="Proteomes" id="UP000652761"/>
    </source>
</evidence>
<proteinExistence type="predicted"/>